<feature type="chain" id="PRO_5043920010" description="L-ascorbate peroxidase" evidence="9">
    <location>
        <begin position="19"/>
        <end position="143"/>
    </location>
</feature>
<dbReference type="InterPro" id="IPR002207">
    <property type="entry name" value="Peroxidase_I"/>
</dbReference>
<gene>
    <name evidence="11" type="ORF">LITE_LOCUS38949</name>
</gene>
<dbReference type="GO" id="GO:0042744">
    <property type="term" value="P:hydrogen peroxide catabolic process"/>
    <property type="evidence" value="ECO:0007669"/>
    <property type="project" value="TreeGrafter"/>
</dbReference>
<protein>
    <recommendedName>
        <fullName evidence="3">L-ascorbate peroxidase</fullName>
        <ecNumber evidence="3">1.11.1.11</ecNumber>
    </recommendedName>
</protein>
<comment type="cofactor">
    <cofactor evidence="1">
        <name>heme b</name>
        <dbReference type="ChEBI" id="CHEBI:60344"/>
    </cofactor>
</comment>
<dbReference type="EC" id="1.11.1.11" evidence="3"/>
<keyword evidence="5" id="KW-0349">Heme</keyword>
<dbReference type="Proteomes" id="UP001154282">
    <property type="component" value="Unassembled WGS sequence"/>
</dbReference>
<reference evidence="11" key="1">
    <citation type="submission" date="2022-08" db="EMBL/GenBank/DDBJ databases">
        <authorList>
            <person name="Gutierrez-Valencia J."/>
        </authorList>
    </citation>
    <scope>NUCLEOTIDE SEQUENCE</scope>
</reference>
<evidence type="ECO:0000256" key="9">
    <source>
        <dbReference type="SAM" id="SignalP"/>
    </source>
</evidence>
<keyword evidence="9" id="KW-0732">Signal</keyword>
<dbReference type="GO" id="GO:0020037">
    <property type="term" value="F:heme binding"/>
    <property type="evidence" value="ECO:0007669"/>
    <property type="project" value="InterPro"/>
</dbReference>
<evidence type="ECO:0000256" key="4">
    <source>
        <dbReference type="ARBA" id="ARBA00022559"/>
    </source>
</evidence>
<proteinExistence type="inferred from homology"/>
<keyword evidence="4" id="KW-0575">Peroxidase</keyword>
<keyword evidence="12" id="KW-1185">Reference proteome</keyword>
<comment type="caution">
    <text evidence="11">The sequence shown here is derived from an EMBL/GenBank/DDBJ whole genome shotgun (WGS) entry which is preliminary data.</text>
</comment>
<evidence type="ECO:0000259" key="10">
    <source>
        <dbReference type="Pfam" id="PF00141"/>
    </source>
</evidence>
<dbReference type="GO" id="GO:0016688">
    <property type="term" value="F:L-ascorbate peroxidase activity"/>
    <property type="evidence" value="ECO:0007669"/>
    <property type="project" value="UniProtKB-EC"/>
</dbReference>
<evidence type="ECO:0000256" key="3">
    <source>
        <dbReference type="ARBA" id="ARBA00012940"/>
    </source>
</evidence>
<dbReference type="GO" id="GO:0046872">
    <property type="term" value="F:metal ion binding"/>
    <property type="evidence" value="ECO:0007669"/>
    <property type="project" value="UniProtKB-KW"/>
</dbReference>
<dbReference type="Gene3D" id="1.10.420.10">
    <property type="entry name" value="Peroxidase, domain 2"/>
    <property type="match status" value="1"/>
</dbReference>
<sequence>MICLHLFFIIKLNKCVRGRWHSAGTFDVETKTGGPFGTIRHGDELAHEANSGLDIAVGLLGPAHLRDVFYRMGLCDKDIVALSGGHTLGRCHKERSGFEGPWTSNPLIFDNSYFRQDLLSTEAHNAMHNQKQLAYAFSSIHSN</sequence>
<evidence type="ECO:0000313" key="11">
    <source>
        <dbReference type="EMBL" id="CAI0471575.1"/>
    </source>
</evidence>
<dbReference type="InterPro" id="IPR002016">
    <property type="entry name" value="Haem_peroxidase"/>
</dbReference>
<dbReference type="EMBL" id="CAMGYJ010000009">
    <property type="protein sequence ID" value="CAI0471575.1"/>
    <property type="molecule type" value="Genomic_DNA"/>
</dbReference>
<dbReference type="GO" id="GO:0000302">
    <property type="term" value="P:response to reactive oxygen species"/>
    <property type="evidence" value="ECO:0007669"/>
    <property type="project" value="TreeGrafter"/>
</dbReference>
<feature type="signal peptide" evidence="9">
    <location>
        <begin position="1"/>
        <end position="18"/>
    </location>
</feature>
<dbReference type="PROSITE" id="PS00435">
    <property type="entry name" value="PEROXIDASE_1"/>
    <property type="match status" value="1"/>
</dbReference>
<dbReference type="InterPro" id="IPR019793">
    <property type="entry name" value="Peroxidases_heam-ligand_BS"/>
</dbReference>
<keyword evidence="7" id="KW-0560">Oxidoreductase</keyword>
<accession>A0AAV0PLA0</accession>
<keyword evidence="6" id="KW-0479">Metal-binding</keyword>
<evidence type="ECO:0000256" key="5">
    <source>
        <dbReference type="ARBA" id="ARBA00022617"/>
    </source>
</evidence>
<keyword evidence="8" id="KW-0408">Iron</keyword>
<evidence type="ECO:0000256" key="8">
    <source>
        <dbReference type="ARBA" id="ARBA00023004"/>
    </source>
</evidence>
<dbReference type="PANTHER" id="PTHR31356:SF36">
    <property type="entry name" value="L-ASCORBATE PEROXIDASE 3"/>
    <property type="match status" value="1"/>
</dbReference>
<dbReference type="InterPro" id="IPR044831">
    <property type="entry name" value="Ccp1-like"/>
</dbReference>
<comment type="similarity">
    <text evidence="2">Belongs to the peroxidase family. Ascorbate peroxidase subfamily.</text>
</comment>
<dbReference type="PRINTS" id="PR00459">
    <property type="entry name" value="ASPEROXIDASE"/>
</dbReference>
<organism evidence="11 12">
    <name type="scientific">Linum tenue</name>
    <dbReference type="NCBI Taxonomy" id="586396"/>
    <lineage>
        <taxon>Eukaryota</taxon>
        <taxon>Viridiplantae</taxon>
        <taxon>Streptophyta</taxon>
        <taxon>Embryophyta</taxon>
        <taxon>Tracheophyta</taxon>
        <taxon>Spermatophyta</taxon>
        <taxon>Magnoliopsida</taxon>
        <taxon>eudicotyledons</taxon>
        <taxon>Gunneridae</taxon>
        <taxon>Pentapetalae</taxon>
        <taxon>rosids</taxon>
        <taxon>fabids</taxon>
        <taxon>Malpighiales</taxon>
        <taxon>Linaceae</taxon>
        <taxon>Linum</taxon>
    </lineage>
</organism>
<evidence type="ECO:0000256" key="2">
    <source>
        <dbReference type="ARBA" id="ARBA00006873"/>
    </source>
</evidence>
<evidence type="ECO:0000256" key="7">
    <source>
        <dbReference type="ARBA" id="ARBA00023002"/>
    </source>
</evidence>
<dbReference type="Pfam" id="PF00141">
    <property type="entry name" value="peroxidase"/>
    <property type="match status" value="1"/>
</dbReference>
<dbReference type="AlphaFoldDB" id="A0AAV0PLA0"/>
<dbReference type="InterPro" id="IPR010255">
    <property type="entry name" value="Haem_peroxidase_sf"/>
</dbReference>
<evidence type="ECO:0000313" key="12">
    <source>
        <dbReference type="Proteomes" id="UP001154282"/>
    </source>
</evidence>
<dbReference type="GO" id="GO:0034599">
    <property type="term" value="P:cellular response to oxidative stress"/>
    <property type="evidence" value="ECO:0007669"/>
    <property type="project" value="InterPro"/>
</dbReference>
<evidence type="ECO:0000256" key="1">
    <source>
        <dbReference type="ARBA" id="ARBA00001970"/>
    </source>
</evidence>
<dbReference type="PANTHER" id="PTHR31356">
    <property type="entry name" value="THYLAKOID LUMENAL 29 KDA PROTEIN, CHLOROPLASTIC-RELATED"/>
    <property type="match status" value="1"/>
</dbReference>
<dbReference type="SUPFAM" id="SSF48113">
    <property type="entry name" value="Heme-dependent peroxidases"/>
    <property type="match status" value="1"/>
</dbReference>
<dbReference type="Gene3D" id="1.10.520.10">
    <property type="match status" value="1"/>
</dbReference>
<feature type="domain" description="Plant heme peroxidase family profile" evidence="10">
    <location>
        <begin position="63"/>
        <end position="115"/>
    </location>
</feature>
<evidence type="ECO:0000256" key="6">
    <source>
        <dbReference type="ARBA" id="ARBA00022723"/>
    </source>
</evidence>
<name>A0AAV0PLA0_9ROSI</name>